<dbReference type="PANTHER" id="PTHR42945">
    <property type="entry name" value="HISTIDINE BIOSYNTHESIS BIFUNCTIONAL PROTEIN"/>
    <property type="match status" value="1"/>
</dbReference>
<evidence type="ECO:0000256" key="8">
    <source>
        <dbReference type="ARBA" id="ARBA00022842"/>
    </source>
</evidence>
<dbReference type="InterPro" id="IPR002496">
    <property type="entry name" value="PRib_AMP_CycHydrolase_dom"/>
</dbReference>
<comment type="caution">
    <text evidence="13">The sequence shown here is derived from an EMBL/GenBank/DDBJ whole genome shotgun (WGS) entry which is preliminary data.</text>
</comment>
<feature type="binding site" evidence="10">
    <location>
        <position position="111"/>
    </location>
    <ligand>
        <name>Zn(2+)</name>
        <dbReference type="ChEBI" id="CHEBI:29105"/>
        <note>ligand shared between dimeric partners</note>
    </ligand>
</feature>
<dbReference type="Pfam" id="PF01502">
    <property type="entry name" value="PRA-CH"/>
    <property type="match status" value="1"/>
</dbReference>
<evidence type="ECO:0000313" key="14">
    <source>
        <dbReference type="Proteomes" id="UP000636579"/>
    </source>
</evidence>
<dbReference type="EC" id="3.5.4.19" evidence="10"/>
<dbReference type="NCBIfam" id="NF000768">
    <property type="entry name" value="PRK00051.1"/>
    <property type="match status" value="1"/>
</dbReference>
<comment type="subcellular location">
    <subcellularLocation>
        <location evidence="10">Cytoplasm</location>
    </subcellularLocation>
</comment>
<comment type="pathway">
    <text evidence="2 10">Amino-acid biosynthesis; L-histidine biosynthesis; L-histidine from 5-phospho-alpha-D-ribose 1-diphosphate: step 3/9.</text>
</comment>
<evidence type="ECO:0000313" key="13">
    <source>
        <dbReference type="EMBL" id="MBE1513936.1"/>
    </source>
</evidence>
<proteinExistence type="inferred from homology"/>
<evidence type="ECO:0000256" key="10">
    <source>
        <dbReference type="HAMAP-Rule" id="MF_01021"/>
    </source>
</evidence>
<keyword evidence="7 10" id="KW-0862">Zinc</keyword>
<evidence type="ECO:0000259" key="12">
    <source>
        <dbReference type="Pfam" id="PF01502"/>
    </source>
</evidence>
<dbReference type="RefSeq" id="WP_192590751.1">
    <property type="nucleotide sequence ID" value="NZ_JADBEE010000001.1"/>
</dbReference>
<dbReference type="Gene3D" id="3.10.20.810">
    <property type="entry name" value="Phosphoribosyl-AMP cyclohydrolase"/>
    <property type="match status" value="1"/>
</dbReference>
<evidence type="ECO:0000256" key="6">
    <source>
        <dbReference type="ARBA" id="ARBA00022801"/>
    </source>
</evidence>
<sequence>MSTADSTDPGSTASGSAAPGSAAPEGAVPAGSLPESVLDAVRFNADGLVPVITQDADSHEVLMLAWMNSEALGITLATRQGVYFSRSRGELWRKGATSGNVQHVVSLALDCDGDTVLMKVEQTGPACHTGTPTCFTGREITHA</sequence>
<keyword evidence="9 10" id="KW-0368">Histidine biosynthesis</keyword>
<protein>
    <recommendedName>
        <fullName evidence="10">Phosphoribosyl-AMP cyclohydrolase</fullName>
        <shortName evidence="10">PRA-CH</shortName>
        <ecNumber evidence="10">3.5.4.19</ecNumber>
    </recommendedName>
</protein>
<dbReference type="SUPFAM" id="SSF141734">
    <property type="entry name" value="HisI-like"/>
    <property type="match status" value="1"/>
</dbReference>
<keyword evidence="14" id="KW-1185">Reference proteome</keyword>
<keyword evidence="6 10" id="KW-0378">Hydrolase</keyword>
<dbReference type="InterPro" id="IPR026660">
    <property type="entry name" value="PRA-CH"/>
</dbReference>
<evidence type="ECO:0000256" key="2">
    <source>
        <dbReference type="ARBA" id="ARBA00005169"/>
    </source>
</evidence>
<evidence type="ECO:0000256" key="11">
    <source>
        <dbReference type="SAM" id="MobiDB-lite"/>
    </source>
</evidence>
<keyword evidence="3 10" id="KW-0963">Cytoplasm</keyword>
<dbReference type="EMBL" id="JADBEE010000001">
    <property type="protein sequence ID" value="MBE1513936.1"/>
    <property type="molecule type" value="Genomic_DNA"/>
</dbReference>
<evidence type="ECO:0000256" key="1">
    <source>
        <dbReference type="ARBA" id="ARBA00000024"/>
    </source>
</evidence>
<reference evidence="13 14" key="1">
    <citation type="submission" date="2020-10" db="EMBL/GenBank/DDBJ databases">
        <title>Sequencing the genomes of 1000 actinobacteria strains.</title>
        <authorList>
            <person name="Klenk H.-P."/>
        </authorList>
    </citation>
    <scope>NUCLEOTIDE SEQUENCE [LARGE SCALE GENOMIC DNA]</scope>
    <source>
        <strain evidence="13 14">DSM 15474</strain>
    </source>
</reference>
<keyword evidence="4 10" id="KW-0028">Amino-acid biosynthesis</keyword>
<comment type="cofactor">
    <cofactor evidence="10">
        <name>Zn(2+)</name>
        <dbReference type="ChEBI" id="CHEBI:29105"/>
    </cofactor>
    <text evidence="10">Binds 1 zinc ion per subunit.</text>
</comment>
<keyword evidence="5 10" id="KW-0479">Metal-binding</keyword>
<dbReference type="Proteomes" id="UP000636579">
    <property type="component" value="Unassembled WGS sequence"/>
</dbReference>
<comment type="function">
    <text evidence="10">Catalyzes the hydrolysis of the adenine ring of phosphoribosyl-AMP.</text>
</comment>
<feature type="domain" description="Phosphoribosyl-AMP cyclohydrolase" evidence="12">
    <location>
        <begin position="63"/>
        <end position="136"/>
    </location>
</feature>
<organism evidence="13 14">
    <name type="scientific">Nesterenkonia halotolerans</name>
    <dbReference type="NCBI Taxonomy" id="225325"/>
    <lineage>
        <taxon>Bacteria</taxon>
        <taxon>Bacillati</taxon>
        <taxon>Actinomycetota</taxon>
        <taxon>Actinomycetes</taxon>
        <taxon>Micrococcales</taxon>
        <taxon>Micrococcaceae</taxon>
        <taxon>Nesterenkonia</taxon>
    </lineage>
</organism>
<evidence type="ECO:0000256" key="4">
    <source>
        <dbReference type="ARBA" id="ARBA00022605"/>
    </source>
</evidence>
<evidence type="ECO:0000256" key="7">
    <source>
        <dbReference type="ARBA" id="ARBA00022833"/>
    </source>
</evidence>
<comment type="subunit">
    <text evidence="10">Homodimer.</text>
</comment>
<feature type="binding site" evidence="10">
    <location>
        <position position="110"/>
    </location>
    <ligand>
        <name>Mg(2+)</name>
        <dbReference type="ChEBI" id="CHEBI:18420"/>
    </ligand>
</feature>
<evidence type="ECO:0000256" key="5">
    <source>
        <dbReference type="ARBA" id="ARBA00022723"/>
    </source>
</evidence>
<evidence type="ECO:0000256" key="9">
    <source>
        <dbReference type="ARBA" id="ARBA00023102"/>
    </source>
</evidence>
<feature type="binding site" evidence="10">
    <location>
        <position position="134"/>
    </location>
    <ligand>
        <name>Zn(2+)</name>
        <dbReference type="ChEBI" id="CHEBI:29105"/>
        <note>ligand shared between dimeric partners</note>
    </ligand>
</feature>
<keyword evidence="8 10" id="KW-0460">Magnesium</keyword>
<dbReference type="InterPro" id="IPR038019">
    <property type="entry name" value="PRib_AMP_CycHydrolase_sf"/>
</dbReference>
<name>A0ABR9J4L2_9MICC</name>
<gene>
    <name evidence="10" type="primary">hisI</name>
    <name evidence="13" type="ORF">H4W26_000691</name>
</gene>
<comment type="similarity">
    <text evidence="10">Belongs to the PRA-CH family.</text>
</comment>
<comment type="cofactor">
    <cofactor evidence="10">
        <name>Mg(2+)</name>
        <dbReference type="ChEBI" id="CHEBI:18420"/>
    </cofactor>
    <text evidence="10">Binds 1 Mg(2+) ion per subunit.</text>
</comment>
<comment type="catalytic activity">
    <reaction evidence="1 10">
        <text>1-(5-phospho-beta-D-ribosyl)-5'-AMP + H2O = 1-(5-phospho-beta-D-ribosyl)-5-[(5-phospho-beta-D-ribosylamino)methylideneamino]imidazole-4-carboxamide</text>
        <dbReference type="Rhea" id="RHEA:20049"/>
        <dbReference type="ChEBI" id="CHEBI:15377"/>
        <dbReference type="ChEBI" id="CHEBI:58435"/>
        <dbReference type="ChEBI" id="CHEBI:59457"/>
        <dbReference type="EC" id="3.5.4.19"/>
    </reaction>
</comment>
<feature type="compositionally biased region" description="Low complexity" evidence="11">
    <location>
        <begin position="9"/>
        <end position="31"/>
    </location>
</feature>
<feature type="region of interest" description="Disordered" evidence="11">
    <location>
        <begin position="1"/>
        <end position="31"/>
    </location>
</feature>
<accession>A0ABR9J4L2</accession>
<evidence type="ECO:0000256" key="3">
    <source>
        <dbReference type="ARBA" id="ARBA00022490"/>
    </source>
</evidence>
<dbReference type="HAMAP" id="MF_01021">
    <property type="entry name" value="HisI"/>
    <property type="match status" value="1"/>
</dbReference>
<feature type="binding site" evidence="10">
    <location>
        <position position="112"/>
    </location>
    <ligand>
        <name>Mg(2+)</name>
        <dbReference type="ChEBI" id="CHEBI:18420"/>
    </ligand>
</feature>
<feature type="binding site" evidence="10">
    <location>
        <position position="127"/>
    </location>
    <ligand>
        <name>Zn(2+)</name>
        <dbReference type="ChEBI" id="CHEBI:29105"/>
        <note>ligand shared between dimeric partners</note>
    </ligand>
</feature>
<dbReference type="PANTHER" id="PTHR42945:SF11">
    <property type="entry name" value="PHOSPHORIBOSYL-AMP CYCLOHYDROLASE"/>
    <property type="match status" value="1"/>
</dbReference>
<feature type="binding site" evidence="10">
    <location>
        <position position="114"/>
    </location>
    <ligand>
        <name>Mg(2+)</name>
        <dbReference type="ChEBI" id="CHEBI:18420"/>
    </ligand>
</feature>